<gene>
    <name evidence="1" type="ORF">PVL29_018342</name>
</gene>
<sequence>MRDFPSCFGENGVQVANLTSSGVSRSTTQNLVTCICSCKLGVKPYFIIITWSKRLCKFDIKPWLFTKRKVSKSSEINSIQFLLLGDTRKEAFKKTNVTLGFYNVIFITKKEHIFGKKLYGTKAQFRDNDQNHNLSIECDTIDANNPFLATRIDSKMVMQVKHLRWGFGEIRPS</sequence>
<evidence type="ECO:0000313" key="2">
    <source>
        <dbReference type="Proteomes" id="UP001168098"/>
    </source>
</evidence>
<dbReference type="Proteomes" id="UP001168098">
    <property type="component" value="Unassembled WGS sequence"/>
</dbReference>
<protein>
    <submittedName>
        <fullName evidence="1">Uncharacterized protein</fullName>
    </submittedName>
</protein>
<name>A0AA39DFS5_VITRO</name>
<dbReference type="Pfam" id="PF05910">
    <property type="entry name" value="DUF868"/>
    <property type="match status" value="1"/>
</dbReference>
<dbReference type="PANTHER" id="PTHR31972">
    <property type="entry name" value="EXPRESSED PROTEIN"/>
    <property type="match status" value="1"/>
</dbReference>
<reference evidence="1 2" key="1">
    <citation type="journal article" date="2023" name="BMC Biotechnol.">
        <title>Vitis rotundifolia cv Carlos genome sequencing.</title>
        <authorList>
            <person name="Huff M."/>
            <person name="Hulse-Kemp A."/>
            <person name="Scheffler B."/>
            <person name="Youngblood R."/>
            <person name="Simpson S."/>
            <person name="Babiker E."/>
            <person name="Staton M."/>
        </authorList>
    </citation>
    <scope>NUCLEOTIDE SEQUENCE [LARGE SCALE GENOMIC DNA]</scope>
    <source>
        <tissue evidence="1">Leaf</tissue>
    </source>
</reference>
<dbReference type="AlphaFoldDB" id="A0AA39DFS5"/>
<dbReference type="InterPro" id="IPR008586">
    <property type="entry name" value="DUF868_pln"/>
</dbReference>
<dbReference type="EMBL" id="JARBHA010000014">
    <property type="protein sequence ID" value="KAJ9682406.1"/>
    <property type="molecule type" value="Genomic_DNA"/>
</dbReference>
<organism evidence="1 2">
    <name type="scientific">Vitis rotundifolia</name>
    <name type="common">Muscadine grape</name>
    <dbReference type="NCBI Taxonomy" id="103349"/>
    <lineage>
        <taxon>Eukaryota</taxon>
        <taxon>Viridiplantae</taxon>
        <taxon>Streptophyta</taxon>
        <taxon>Embryophyta</taxon>
        <taxon>Tracheophyta</taxon>
        <taxon>Spermatophyta</taxon>
        <taxon>Magnoliopsida</taxon>
        <taxon>eudicotyledons</taxon>
        <taxon>Gunneridae</taxon>
        <taxon>Pentapetalae</taxon>
        <taxon>rosids</taxon>
        <taxon>Vitales</taxon>
        <taxon>Vitaceae</taxon>
        <taxon>Viteae</taxon>
        <taxon>Vitis</taxon>
    </lineage>
</organism>
<keyword evidence="2" id="KW-1185">Reference proteome</keyword>
<accession>A0AA39DFS5</accession>
<comment type="caution">
    <text evidence="1">The sequence shown here is derived from an EMBL/GenBank/DDBJ whole genome shotgun (WGS) entry which is preliminary data.</text>
</comment>
<evidence type="ECO:0000313" key="1">
    <source>
        <dbReference type="EMBL" id="KAJ9682406.1"/>
    </source>
</evidence>
<dbReference type="PANTHER" id="PTHR31972:SF83">
    <property type="entry name" value="DUF868 FAMILY PROTEIN"/>
    <property type="match status" value="1"/>
</dbReference>
<proteinExistence type="predicted"/>